<protein>
    <submittedName>
        <fullName evidence="2">Uncharacterized protein</fullName>
    </submittedName>
</protein>
<dbReference type="EMBL" id="JAWDGP010000734">
    <property type="protein sequence ID" value="KAK3797939.1"/>
    <property type="molecule type" value="Genomic_DNA"/>
</dbReference>
<comment type="caution">
    <text evidence="2">The sequence shown here is derived from an EMBL/GenBank/DDBJ whole genome shotgun (WGS) entry which is preliminary data.</text>
</comment>
<reference evidence="2" key="1">
    <citation type="journal article" date="2023" name="G3 (Bethesda)">
        <title>A reference genome for the long-term kleptoplast-retaining sea slug Elysia crispata morphotype clarki.</title>
        <authorList>
            <person name="Eastman K.E."/>
            <person name="Pendleton A.L."/>
            <person name="Shaikh M.A."/>
            <person name="Suttiyut T."/>
            <person name="Ogas R."/>
            <person name="Tomko P."/>
            <person name="Gavelis G."/>
            <person name="Widhalm J.R."/>
            <person name="Wisecaver J.H."/>
        </authorList>
    </citation>
    <scope>NUCLEOTIDE SEQUENCE</scope>
    <source>
        <strain evidence="2">ECLA1</strain>
    </source>
</reference>
<feature type="region of interest" description="Disordered" evidence="1">
    <location>
        <begin position="1"/>
        <end position="80"/>
    </location>
</feature>
<organism evidence="2 3">
    <name type="scientific">Elysia crispata</name>
    <name type="common">lettuce slug</name>
    <dbReference type="NCBI Taxonomy" id="231223"/>
    <lineage>
        <taxon>Eukaryota</taxon>
        <taxon>Metazoa</taxon>
        <taxon>Spiralia</taxon>
        <taxon>Lophotrochozoa</taxon>
        <taxon>Mollusca</taxon>
        <taxon>Gastropoda</taxon>
        <taxon>Heterobranchia</taxon>
        <taxon>Euthyneura</taxon>
        <taxon>Panpulmonata</taxon>
        <taxon>Sacoglossa</taxon>
        <taxon>Placobranchoidea</taxon>
        <taxon>Plakobranchidae</taxon>
        <taxon>Elysia</taxon>
    </lineage>
</organism>
<proteinExistence type="predicted"/>
<evidence type="ECO:0000256" key="1">
    <source>
        <dbReference type="SAM" id="MobiDB-lite"/>
    </source>
</evidence>
<feature type="compositionally biased region" description="Basic and acidic residues" evidence="1">
    <location>
        <begin position="1"/>
        <end position="12"/>
    </location>
</feature>
<name>A0AAE1E867_9GAST</name>
<feature type="region of interest" description="Disordered" evidence="1">
    <location>
        <begin position="99"/>
        <end position="118"/>
    </location>
</feature>
<accession>A0AAE1E867</accession>
<evidence type="ECO:0000313" key="2">
    <source>
        <dbReference type="EMBL" id="KAK3797939.1"/>
    </source>
</evidence>
<evidence type="ECO:0000313" key="3">
    <source>
        <dbReference type="Proteomes" id="UP001283361"/>
    </source>
</evidence>
<keyword evidence="3" id="KW-1185">Reference proteome</keyword>
<dbReference type="Proteomes" id="UP001283361">
    <property type="component" value="Unassembled WGS sequence"/>
</dbReference>
<sequence length="118" mass="12877">MNYDEARDRCGTREPLLGEDAGVAGQTSHSQRLTQASNQIPPSTLMEKIFDGKPPQKASDPEGKCSMPEPPGISPNKANHRTSLPAVFTFSYVKTLTMLNDEAKRKGKKKTTESDLGD</sequence>
<feature type="compositionally biased region" description="Polar residues" evidence="1">
    <location>
        <begin position="25"/>
        <end position="42"/>
    </location>
</feature>
<dbReference type="AlphaFoldDB" id="A0AAE1E867"/>
<gene>
    <name evidence="2" type="ORF">RRG08_057392</name>
</gene>